<gene>
    <name evidence="1" type="ORF">SDAV_002235</name>
</gene>
<reference evidence="2" key="1">
    <citation type="submission" date="2018-07" db="EMBL/GenBank/DDBJ databases">
        <title>Complete Genome Sequence of Spiroplasma phoeniceum.</title>
        <authorList>
            <person name="Davis R.E."/>
            <person name="Shao J.Y."/>
            <person name="Zhao Y."/>
            <person name="Silver A."/>
            <person name="Stump z."/>
            <person name="Gasparich G."/>
        </authorList>
    </citation>
    <scope>NUCLEOTIDE SEQUENCE [LARGE SCALE GENOMIC DNA]</scope>
    <source>
        <strain evidence="2">P40</strain>
    </source>
</reference>
<name>A0A345DSH7_9MOLU</name>
<protein>
    <submittedName>
        <fullName evidence="1">Membrane-bound ATPase</fullName>
    </submittedName>
</protein>
<dbReference type="Proteomes" id="UP000253689">
    <property type="component" value="Chromosome"/>
</dbReference>
<sequence length="121" mass="13950">MTKSYVNTNENNYELETYYHLIDEVNGGGELLKNVNILFLNYGTNKKTLSQAQTRLTKTLKEMDIKPNPLWYQQFNGLKGFIPYNNKVIIKKYGREMPTSTLASSFPFIDSGLFKILNIIS</sequence>
<keyword evidence="2" id="KW-1185">Reference proteome</keyword>
<organism evidence="1 2">
    <name type="scientific">Spiroplasma phoeniceum P40</name>
    <dbReference type="NCBI Taxonomy" id="1276259"/>
    <lineage>
        <taxon>Bacteria</taxon>
        <taxon>Bacillati</taxon>
        <taxon>Mycoplasmatota</taxon>
        <taxon>Mollicutes</taxon>
        <taxon>Entomoplasmatales</taxon>
        <taxon>Spiroplasmataceae</taxon>
        <taxon>Spiroplasma</taxon>
    </lineage>
</organism>
<evidence type="ECO:0000313" key="2">
    <source>
        <dbReference type="Proteomes" id="UP000253689"/>
    </source>
</evidence>
<dbReference type="KEGG" id="sphh:SDAV_002235"/>
<accession>A0A345DSH7</accession>
<dbReference type="EMBL" id="CP031088">
    <property type="protein sequence ID" value="AXF97168.1"/>
    <property type="molecule type" value="Genomic_DNA"/>
</dbReference>
<evidence type="ECO:0000313" key="1">
    <source>
        <dbReference type="EMBL" id="AXF97168.1"/>
    </source>
</evidence>
<dbReference type="RefSeq" id="WP_114565553.1">
    <property type="nucleotide sequence ID" value="NZ_CP031088.1"/>
</dbReference>
<proteinExistence type="predicted"/>
<dbReference type="AlphaFoldDB" id="A0A345DSH7"/>